<dbReference type="Proteomes" id="UP001153678">
    <property type="component" value="Unassembled WGS sequence"/>
</dbReference>
<comment type="caution">
    <text evidence="1">The sequence shown here is derived from an EMBL/GenBank/DDBJ whole genome shotgun (WGS) entry which is preliminary data.</text>
</comment>
<feature type="non-terminal residue" evidence="1">
    <location>
        <position position="98"/>
    </location>
</feature>
<dbReference type="AlphaFoldDB" id="A0A9W4X7N4"/>
<evidence type="ECO:0000313" key="2">
    <source>
        <dbReference type="Proteomes" id="UP001153678"/>
    </source>
</evidence>
<proteinExistence type="predicted"/>
<gene>
    <name evidence="1" type="ORF">FWILDA_LOCUS19746</name>
</gene>
<reference evidence="1" key="1">
    <citation type="submission" date="2022-08" db="EMBL/GenBank/DDBJ databases">
        <authorList>
            <person name="Kallberg Y."/>
            <person name="Tangrot J."/>
            <person name="Rosling A."/>
        </authorList>
    </citation>
    <scope>NUCLEOTIDE SEQUENCE</scope>
    <source>
        <strain evidence="1">Wild A</strain>
    </source>
</reference>
<protein>
    <submittedName>
        <fullName evidence="1">17787_t:CDS:1</fullName>
    </submittedName>
</protein>
<sequence>KRKASGRPQKEVWKHFEQKPLKSPEEHLANNCQKVLQYVSSFYIDLVSSRDFGIEDNFIPLSKNNKKRKYQNHQDITDWFEPENILPSKTASITRALV</sequence>
<keyword evidence="2" id="KW-1185">Reference proteome</keyword>
<dbReference type="EMBL" id="CAMKVN010025451">
    <property type="protein sequence ID" value="CAI2200795.1"/>
    <property type="molecule type" value="Genomic_DNA"/>
</dbReference>
<organism evidence="1 2">
    <name type="scientific">Funneliformis geosporum</name>
    <dbReference type="NCBI Taxonomy" id="1117311"/>
    <lineage>
        <taxon>Eukaryota</taxon>
        <taxon>Fungi</taxon>
        <taxon>Fungi incertae sedis</taxon>
        <taxon>Mucoromycota</taxon>
        <taxon>Glomeromycotina</taxon>
        <taxon>Glomeromycetes</taxon>
        <taxon>Glomerales</taxon>
        <taxon>Glomeraceae</taxon>
        <taxon>Funneliformis</taxon>
    </lineage>
</organism>
<evidence type="ECO:0000313" key="1">
    <source>
        <dbReference type="EMBL" id="CAI2200795.1"/>
    </source>
</evidence>
<accession>A0A9W4X7N4</accession>
<name>A0A9W4X7N4_9GLOM</name>
<dbReference type="OrthoDB" id="2445631at2759"/>